<evidence type="ECO:0008006" key="4">
    <source>
        <dbReference type="Google" id="ProtNLM"/>
    </source>
</evidence>
<feature type="compositionally biased region" description="Low complexity" evidence="2">
    <location>
        <begin position="169"/>
        <end position="186"/>
    </location>
</feature>
<dbReference type="SMART" id="SM00320">
    <property type="entry name" value="WD40"/>
    <property type="match status" value="2"/>
</dbReference>
<dbReference type="PANTHER" id="PTHR19847:SF7">
    <property type="entry name" value="DDB1- AND CUL4-ASSOCIATED FACTOR 11"/>
    <property type="match status" value="1"/>
</dbReference>
<dbReference type="InterPro" id="IPR015943">
    <property type="entry name" value="WD40/YVTN_repeat-like_dom_sf"/>
</dbReference>
<sequence length="256" mass="28657">MMLEMEMVGRRPKGRPGGGQLIFETDIVNGRKLLINPRKNLDGDTSIMTYRGHKVLQTLIRCHFSPEFTTGQRFIYTGCAAGRVVIYDMLTGKVKAALPGHSACVRDVSWHPYRTEIISSGWDGMLGRWTYTGKKVYDYVPSGAPMETNPPSDQSEPTSPVTLRRSRRIAQQQQQQQTQQQQPQSTARRRDGPSKKTTSCARKKEISLGALKFCAPYEDFVYLDENLAVFGELTNADVLADVMNIINDSTSSDEEG</sequence>
<dbReference type="Pfam" id="PF00400">
    <property type="entry name" value="WD40"/>
    <property type="match status" value="1"/>
</dbReference>
<dbReference type="PANTHER" id="PTHR19847">
    <property type="entry name" value="DDB1- AND CUL4-ASSOCIATED FACTOR 11"/>
    <property type="match status" value="1"/>
</dbReference>
<feature type="repeat" description="WD" evidence="1">
    <location>
        <begin position="98"/>
        <end position="129"/>
    </location>
</feature>
<dbReference type="AlphaFoldDB" id="A0A7R8VXV1"/>
<reference evidence="3" key="1">
    <citation type="submission" date="2020-11" db="EMBL/GenBank/DDBJ databases">
        <authorList>
            <person name="Tran Van P."/>
        </authorList>
    </citation>
    <scope>NUCLEOTIDE SEQUENCE</scope>
</reference>
<keyword evidence="1" id="KW-0853">WD repeat</keyword>
<dbReference type="EMBL" id="OA572878">
    <property type="protein sequence ID" value="CAD7204675.1"/>
    <property type="molecule type" value="Genomic_DNA"/>
</dbReference>
<gene>
    <name evidence="3" type="ORF">TDIB3V08_LOCUS10832</name>
</gene>
<dbReference type="GO" id="GO:0080008">
    <property type="term" value="C:Cul4-RING E3 ubiquitin ligase complex"/>
    <property type="evidence" value="ECO:0007669"/>
    <property type="project" value="TreeGrafter"/>
</dbReference>
<feature type="compositionally biased region" description="Polar residues" evidence="2">
    <location>
        <begin position="149"/>
        <end position="161"/>
    </location>
</feature>
<dbReference type="FunFam" id="2.130.10.10:FF:000492">
    <property type="entry name" value="LEC14B homolog isoform X2"/>
    <property type="match status" value="1"/>
</dbReference>
<evidence type="ECO:0000256" key="1">
    <source>
        <dbReference type="PROSITE-ProRule" id="PRU00221"/>
    </source>
</evidence>
<dbReference type="Gene3D" id="2.130.10.10">
    <property type="entry name" value="YVTN repeat-like/Quinoprotein amine dehydrogenase"/>
    <property type="match status" value="1"/>
</dbReference>
<organism evidence="3">
    <name type="scientific">Timema douglasi</name>
    <name type="common">Walking stick</name>
    <dbReference type="NCBI Taxonomy" id="61478"/>
    <lineage>
        <taxon>Eukaryota</taxon>
        <taxon>Metazoa</taxon>
        <taxon>Ecdysozoa</taxon>
        <taxon>Arthropoda</taxon>
        <taxon>Hexapoda</taxon>
        <taxon>Insecta</taxon>
        <taxon>Pterygota</taxon>
        <taxon>Neoptera</taxon>
        <taxon>Polyneoptera</taxon>
        <taxon>Phasmatodea</taxon>
        <taxon>Timematodea</taxon>
        <taxon>Timematoidea</taxon>
        <taxon>Timematidae</taxon>
        <taxon>Timema</taxon>
    </lineage>
</organism>
<dbReference type="InterPro" id="IPR036322">
    <property type="entry name" value="WD40_repeat_dom_sf"/>
</dbReference>
<name>A0A7R8VXV1_TIMDO</name>
<dbReference type="InterPro" id="IPR001680">
    <property type="entry name" value="WD40_rpt"/>
</dbReference>
<protein>
    <recommendedName>
        <fullName evidence="4">DDB1- and CUL4-associated factor 11</fullName>
    </recommendedName>
</protein>
<evidence type="ECO:0000256" key="2">
    <source>
        <dbReference type="SAM" id="MobiDB-lite"/>
    </source>
</evidence>
<dbReference type="PROSITE" id="PS50082">
    <property type="entry name" value="WD_REPEATS_2"/>
    <property type="match status" value="1"/>
</dbReference>
<dbReference type="GO" id="GO:0043161">
    <property type="term" value="P:proteasome-mediated ubiquitin-dependent protein catabolic process"/>
    <property type="evidence" value="ECO:0007669"/>
    <property type="project" value="TreeGrafter"/>
</dbReference>
<feature type="region of interest" description="Disordered" evidence="2">
    <location>
        <begin position="142"/>
        <end position="200"/>
    </location>
</feature>
<evidence type="ECO:0000313" key="3">
    <source>
        <dbReference type="EMBL" id="CAD7204675.1"/>
    </source>
</evidence>
<proteinExistence type="predicted"/>
<accession>A0A7R8VXV1</accession>
<dbReference type="SUPFAM" id="SSF50978">
    <property type="entry name" value="WD40 repeat-like"/>
    <property type="match status" value="1"/>
</dbReference>
<dbReference type="InterPro" id="IPR051859">
    <property type="entry name" value="DCAF"/>
</dbReference>